<evidence type="ECO:0000256" key="3">
    <source>
        <dbReference type="ARBA" id="ARBA00022448"/>
    </source>
</evidence>
<dbReference type="Gene3D" id="1.20.58.390">
    <property type="entry name" value="Neurotransmitter-gated ion-channel transmembrane domain"/>
    <property type="match status" value="3"/>
</dbReference>
<evidence type="ECO:0000313" key="21">
    <source>
        <dbReference type="Proteomes" id="UP001445076"/>
    </source>
</evidence>
<evidence type="ECO:0000256" key="17">
    <source>
        <dbReference type="RuleBase" id="RU000687"/>
    </source>
</evidence>
<dbReference type="FunFam" id="1.20.58.390:FF:000058">
    <property type="entry name" value="Nicotinic acetylcholine receptor alpha6, isoform D"/>
    <property type="match status" value="1"/>
</dbReference>
<dbReference type="InterPro" id="IPR006029">
    <property type="entry name" value="Neurotrans-gated_channel_TM"/>
</dbReference>
<dbReference type="Proteomes" id="UP001445076">
    <property type="component" value="Unassembled WGS sequence"/>
</dbReference>
<feature type="transmembrane region" description="Helical" evidence="17">
    <location>
        <begin position="251"/>
        <end position="273"/>
    </location>
</feature>
<dbReference type="EMBL" id="JARKIK010000002">
    <property type="protein sequence ID" value="KAK8753595.1"/>
    <property type="molecule type" value="Genomic_DNA"/>
</dbReference>
<comment type="caution">
    <text evidence="17">Lacks conserved residue(s) required for the propagation of feature annotation.</text>
</comment>
<dbReference type="InterPro" id="IPR036719">
    <property type="entry name" value="Neuro-gated_channel_TM_sf"/>
</dbReference>
<keyword evidence="5 17" id="KW-0812">Transmembrane</keyword>
<dbReference type="InterPro" id="IPR038050">
    <property type="entry name" value="Neuro_actylchol_rec"/>
</dbReference>
<dbReference type="InterPro" id="IPR002394">
    <property type="entry name" value="Nicotinic_acetylcholine_rcpt"/>
</dbReference>
<evidence type="ECO:0000256" key="7">
    <source>
        <dbReference type="ARBA" id="ARBA00023018"/>
    </source>
</evidence>
<dbReference type="CDD" id="cd18997">
    <property type="entry name" value="LGIC_ECD_nAChR"/>
    <property type="match status" value="1"/>
</dbReference>
<evidence type="ECO:0000256" key="6">
    <source>
        <dbReference type="ARBA" id="ARBA00022989"/>
    </source>
</evidence>
<comment type="function">
    <text evidence="1">After binding acetylcholine, the AChR responds by an extensive change in conformation that affects all subunits and leads to opening of an ion-conducting channel across the plasma membrane.</text>
</comment>
<keyword evidence="11" id="KW-0675">Receptor</keyword>
<evidence type="ECO:0000313" key="20">
    <source>
        <dbReference type="EMBL" id="KAK8753595.1"/>
    </source>
</evidence>
<protein>
    <submittedName>
        <fullName evidence="20">Uncharacterized protein</fullName>
    </submittedName>
</protein>
<feature type="domain" description="Neurotransmitter-gated ion-channel transmembrane" evidence="19">
    <location>
        <begin position="251"/>
        <end position="441"/>
    </location>
</feature>
<evidence type="ECO:0000256" key="15">
    <source>
        <dbReference type="ARBA" id="ARBA00023303"/>
    </source>
</evidence>
<keyword evidence="12" id="KW-0325">Glycoprotein</keyword>
<evidence type="ECO:0000256" key="14">
    <source>
        <dbReference type="ARBA" id="ARBA00023286"/>
    </source>
</evidence>
<dbReference type="Pfam" id="PF02931">
    <property type="entry name" value="Neur_chan_LBD"/>
    <property type="match status" value="1"/>
</dbReference>
<dbReference type="InterPro" id="IPR006201">
    <property type="entry name" value="Neur_channel"/>
</dbReference>
<dbReference type="PRINTS" id="PR00254">
    <property type="entry name" value="NICOTINICR"/>
</dbReference>
<evidence type="ECO:0000256" key="16">
    <source>
        <dbReference type="ARBA" id="ARBA00034104"/>
    </source>
</evidence>
<dbReference type="InterPro" id="IPR018000">
    <property type="entry name" value="Neurotransmitter_ion_chnl_CS"/>
</dbReference>
<keyword evidence="8 17" id="KW-0406">Ion transport</keyword>
<keyword evidence="14" id="KW-1071">Ligand-gated ion channel</keyword>
<gene>
    <name evidence="20" type="ORF">OTU49_000510</name>
</gene>
<dbReference type="SUPFAM" id="SSF90112">
    <property type="entry name" value="Neurotransmitter-gated ion-channel transmembrane pore"/>
    <property type="match status" value="1"/>
</dbReference>
<comment type="subcellular location">
    <subcellularLocation>
        <location evidence="16">Postsynaptic cell membrane</location>
        <topology evidence="16">Multi-pass membrane protein</topology>
    </subcellularLocation>
</comment>
<evidence type="ECO:0000259" key="18">
    <source>
        <dbReference type="Pfam" id="PF02931"/>
    </source>
</evidence>
<keyword evidence="9 17" id="KW-0472">Membrane</keyword>
<evidence type="ECO:0000256" key="2">
    <source>
        <dbReference type="ARBA" id="ARBA00009237"/>
    </source>
</evidence>
<keyword evidence="21" id="KW-1185">Reference proteome</keyword>
<feature type="domain" description="Neurotransmitter-gated ion-channel ligand-binding" evidence="18">
    <location>
        <begin position="8"/>
        <end position="215"/>
    </location>
</feature>
<organism evidence="20 21">
    <name type="scientific">Cherax quadricarinatus</name>
    <name type="common">Australian red claw crayfish</name>
    <dbReference type="NCBI Taxonomy" id="27406"/>
    <lineage>
        <taxon>Eukaryota</taxon>
        <taxon>Metazoa</taxon>
        <taxon>Ecdysozoa</taxon>
        <taxon>Arthropoda</taxon>
        <taxon>Crustacea</taxon>
        <taxon>Multicrustacea</taxon>
        <taxon>Malacostraca</taxon>
        <taxon>Eumalacostraca</taxon>
        <taxon>Eucarida</taxon>
        <taxon>Decapoda</taxon>
        <taxon>Pleocyemata</taxon>
        <taxon>Astacidea</taxon>
        <taxon>Parastacoidea</taxon>
        <taxon>Parastacidae</taxon>
        <taxon>Cherax</taxon>
    </lineage>
</organism>
<dbReference type="AlphaFoldDB" id="A0AAW0YPT4"/>
<dbReference type="CDD" id="cd19051">
    <property type="entry name" value="LGIC_TM_cation"/>
    <property type="match status" value="1"/>
</dbReference>
<comment type="similarity">
    <text evidence="2">Belongs to the ligand-gated ion channel (TC 1.A.9) family. Acetylcholine receptor (TC 1.A.9.1) subfamily.</text>
</comment>
<dbReference type="PANTHER" id="PTHR18945">
    <property type="entry name" value="NEUROTRANSMITTER GATED ION CHANNEL"/>
    <property type="match status" value="1"/>
</dbReference>
<dbReference type="PROSITE" id="PS00236">
    <property type="entry name" value="NEUROTR_ION_CHANNEL"/>
    <property type="match status" value="1"/>
</dbReference>
<accession>A0AAW0YPT4</accession>
<dbReference type="Pfam" id="PF02932">
    <property type="entry name" value="Neur_chan_memb"/>
    <property type="match status" value="1"/>
</dbReference>
<proteinExistence type="inferred from homology"/>
<keyword evidence="15 17" id="KW-0407">Ion channel</keyword>
<keyword evidence="7" id="KW-0770">Synapse</keyword>
<evidence type="ECO:0000256" key="11">
    <source>
        <dbReference type="ARBA" id="ARBA00023170"/>
    </source>
</evidence>
<dbReference type="FunFam" id="2.70.170.10:FF:000016">
    <property type="entry name" value="Nicotinic acetylcholine receptor subunit"/>
    <property type="match status" value="1"/>
</dbReference>
<evidence type="ECO:0000256" key="9">
    <source>
        <dbReference type="ARBA" id="ARBA00023136"/>
    </source>
</evidence>
<keyword evidence="6 17" id="KW-1133">Transmembrane helix</keyword>
<evidence type="ECO:0000256" key="1">
    <source>
        <dbReference type="ARBA" id="ARBA00003328"/>
    </source>
</evidence>
<evidence type="ECO:0000256" key="13">
    <source>
        <dbReference type="ARBA" id="ARBA00023257"/>
    </source>
</evidence>
<sequence length="452" mass="51755">EAACGQNERRLLHDLLDNYNPLERPVSNESEPVLVSFGITLQQIIDVDEKNQLLITNTWLKLEWNDVNLRWNETDYGGVKDLRIPPYKIWKPDVLMYNSADEGFDGTYQTKVVVSSSGNCLYIPPGIFKSTCKIDITWFPFDDQRCKMKFGSWTYSGWQLDLQLQSEDGGDLSDFIKNGEWDLIGCPGKRNIIYYKCCPEPYVDATFEIVIRRRTLYYFCNLILPCVLIASMAVLGFTLPPDCGEKLSLGTYFNCIMFMVASSVVSTVLILNYHHRSAETHVMSPLVKSLFLQWLPWVLRLNRPGEKITRKTIMMNNKMRELELKERSSKSLLANVLDIDDDFRAHTLPHTHTTNTNNTAGFIRVPHGGHSVDDSHLVHTCMSSCTRELNLILKEIRVITDKMRKEDEDGEVKNDWRFAAMVVDRLCLIIFTLFTITATVAVLLSAPHIIVP</sequence>
<keyword evidence="13" id="KW-0628">Postsynaptic cell membrane</keyword>
<feature type="non-terminal residue" evidence="20">
    <location>
        <position position="1"/>
    </location>
</feature>
<dbReference type="GO" id="GO:0022848">
    <property type="term" value="F:acetylcholine-gated monoatomic cation-selective channel activity"/>
    <property type="evidence" value="ECO:0007669"/>
    <property type="project" value="InterPro"/>
</dbReference>
<dbReference type="InterPro" id="IPR036734">
    <property type="entry name" value="Neur_chan_lig-bd_sf"/>
</dbReference>
<keyword evidence="10" id="KW-1015">Disulfide bond</keyword>
<dbReference type="GO" id="GO:0004888">
    <property type="term" value="F:transmembrane signaling receptor activity"/>
    <property type="evidence" value="ECO:0007669"/>
    <property type="project" value="InterPro"/>
</dbReference>
<dbReference type="GO" id="GO:0045211">
    <property type="term" value="C:postsynaptic membrane"/>
    <property type="evidence" value="ECO:0007669"/>
    <property type="project" value="UniProtKB-SubCell"/>
</dbReference>
<evidence type="ECO:0000259" key="19">
    <source>
        <dbReference type="Pfam" id="PF02932"/>
    </source>
</evidence>
<feature type="transmembrane region" description="Helical" evidence="17">
    <location>
        <begin position="426"/>
        <end position="450"/>
    </location>
</feature>
<dbReference type="InterPro" id="IPR006202">
    <property type="entry name" value="Neur_chan_lig-bd"/>
</dbReference>
<dbReference type="SUPFAM" id="SSF63712">
    <property type="entry name" value="Nicotinic receptor ligand binding domain-like"/>
    <property type="match status" value="1"/>
</dbReference>
<keyword evidence="3 17" id="KW-0813">Transport</keyword>
<evidence type="ECO:0000256" key="8">
    <source>
        <dbReference type="ARBA" id="ARBA00023065"/>
    </source>
</evidence>
<feature type="transmembrane region" description="Helical" evidence="17">
    <location>
        <begin position="216"/>
        <end position="239"/>
    </location>
</feature>
<dbReference type="Gene3D" id="2.70.170.10">
    <property type="entry name" value="Neurotransmitter-gated ion-channel ligand-binding domain"/>
    <property type="match status" value="1"/>
</dbReference>
<evidence type="ECO:0000256" key="10">
    <source>
        <dbReference type="ARBA" id="ARBA00023157"/>
    </source>
</evidence>
<evidence type="ECO:0000256" key="5">
    <source>
        <dbReference type="ARBA" id="ARBA00022692"/>
    </source>
</evidence>
<reference evidence="20 21" key="1">
    <citation type="journal article" date="2024" name="BMC Genomics">
        <title>Genome assembly of redclaw crayfish (Cherax quadricarinatus) provides insights into its immune adaptation and hypoxia tolerance.</title>
        <authorList>
            <person name="Liu Z."/>
            <person name="Zheng J."/>
            <person name="Li H."/>
            <person name="Fang K."/>
            <person name="Wang S."/>
            <person name="He J."/>
            <person name="Zhou D."/>
            <person name="Weng S."/>
            <person name="Chi M."/>
            <person name="Gu Z."/>
            <person name="He J."/>
            <person name="Li F."/>
            <person name="Wang M."/>
        </authorList>
    </citation>
    <scope>NUCLEOTIDE SEQUENCE [LARGE SCALE GENOMIC DNA]</scope>
    <source>
        <strain evidence="20">ZL_2023a</strain>
    </source>
</reference>
<dbReference type="PRINTS" id="PR00252">
    <property type="entry name" value="NRIONCHANNEL"/>
</dbReference>
<comment type="caution">
    <text evidence="20">The sequence shown here is derived from an EMBL/GenBank/DDBJ whole genome shotgun (WGS) entry which is preliminary data.</text>
</comment>
<name>A0AAW0YPT4_CHEQU</name>
<evidence type="ECO:0000256" key="4">
    <source>
        <dbReference type="ARBA" id="ARBA00022475"/>
    </source>
</evidence>
<keyword evidence="4" id="KW-1003">Cell membrane</keyword>
<evidence type="ECO:0000256" key="12">
    <source>
        <dbReference type="ARBA" id="ARBA00023180"/>
    </source>
</evidence>